<dbReference type="PANTHER" id="PTHR35007:SF2">
    <property type="entry name" value="PILUS ASSEMBLE PROTEIN"/>
    <property type="match status" value="1"/>
</dbReference>
<proteinExistence type="predicted"/>
<dbReference type="GO" id="GO:0005886">
    <property type="term" value="C:plasma membrane"/>
    <property type="evidence" value="ECO:0007669"/>
    <property type="project" value="UniProtKB-SubCell"/>
</dbReference>
<dbReference type="AlphaFoldDB" id="A0A506Y1K5"/>
<dbReference type="OrthoDB" id="5185234at2"/>
<feature type="transmembrane region" description="Helical" evidence="6">
    <location>
        <begin position="134"/>
        <end position="153"/>
    </location>
</feature>
<feature type="transmembrane region" description="Helical" evidence="6">
    <location>
        <begin position="6"/>
        <end position="27"/>
    </location>
</feature>
<keyword evidence="5 6" id="KW-0472">Membrane</keyword>
<comment type="subcellular location">
    <subcellularLocation>
        <location evidence="1">Cell membrane</location>
        <topology evidence="1">Multi-pass membrane protein</topology>
    </subcellularLocation>
</comment>
<reference evidence="8 9" key="1">
    <citation type="submission" date="2019-06" db="EMBL/GenBank/DDBJ databases">
        <authorList>
            <person name="Li F."/>
        </authorList>
    </citation>
    <scope>NUCLEOTIDE SEQUENCE [LARGE SCALE GENOMIC DNA]</scope>
    <source>
        <strain evidence="8 9">10F1D-1</strain>
    </source>
</reference>
<feature type="transmembrane region" description="Helical" evidence="6">
    <location>
        <begin position="110"/>
        <end position="128"/>
    </location>
</feature>
<keyword evidence="3 6" id="KW-0812">Transmembrane</keyword>
<comment type="caution">
    <text evidence="8">The sequence shown here is derived from an EMBL/GenBank/DDBJ whole genome shotgun (WGS) entry which is preliminary data.</text>
</comment>
<organism evidence="8 9">
    <name type="scientific">Schumannella soli</name>
    <dbReference type="NCBI Taxonomy" id="2590779"/>
    <lineage>
        <taxon>Bacteria</taxon>
        <taxon>Bacillati</taxon>
        <taxon>Actinomycetota</taxon>
        <taxon>Actinomycetes</taxon>
        <taxon>Micrococcales</taxon>
        <taxon>Microbacteriaceae</taxon>
        <taxon>Schumannella</taxon>
    </lineage>
</organism>
<evidence type="ECO:0000256" key="3">
    <source>
        <dbReference type="ARBA" id="ARBA00022692"/>
    </source>
</evidence>
<dbReference type="Pfam" id="PF00482">
    <property type="entry name" value="T2SSF"/>
    <property type="match status" value="1"/>
</dbReference>
<evidence type="ECO:0000256" key="6">
    <source>
        <dbReference type="SAM" id="Phobius"/>
    </source>
</evidence>
<evidence type="ECO:0000256" key="2">
    <source>
        <dbReference type="ARBA" id="ARBA00022475"/>
    </source>
</evidence>
<name>A0A506Y1K5_9MICO</name>
<keyword evidence="9" id="KW-1185">Reference proteome</keyword>
<dbReference type="RefSeq" id="WP_141163263.1">
    <property type="nucleotide sequence ID" value="NZ_VHQG01000002.1"/>
</dbReference>
<evidence type="ECO:0000313" key="8">
    <source>
        <dbReference type="EMBL" id="TPW75905.1"/>
    </source>
</evidence>
<evidence type="ECO:0000259" key="7">
    <source>
        <dbReference type="Pfam" id="PF00482"/>
    </source>
</evidence>
<dbReference type="Proteomes" id="UP000316252">
    <property type="component" value="Unassembled WGS sequence"/>
</dbReference>
<protein>
    <submittedName>
        <fullName evidence="8">Type II secretion system F family protein</fullName>
    </submittedName>
</protein>
<sequence>MSAAIAWAVPAGIVLGLGLWVLSSLVPRLRGPRLVDRVAPFVLDVSADARELVARRPAEPSPVFGALAGSLARPARAAVSRILGGDELIARRLRQAGRDDEVERFRSRQLLAALAGALLGAVIAALGIRAGTLPVVLAAAIIVVGAALGLLAPEQLLARAARRRGARISEELPTVLEFLTLSLAAGEGLADALRRVARAGNGELARELGRVIAEVNSGIPLATALTRAARTLDVASFARTVDQLVPALDRGTPLVEVLRAQAQDVRGEAQRALIESAGKKEVAMLVPLVFLILPVTVLFAIFPGILVLELGF</sequence>
<feature type="domain" description="Type II secretion system protein GspF" evidence="7">
    <location>
        <begin position="177"/>
        <end position="300"/>
    </location>
</feature>
<evidence type="ECO:0000256" key="1">
    <source>
        <dbReference type="ARBA" id="ARBA00004651"/>
    </source>
</evidence>
<dbReference type="InterPro" id="IPR042094">
    <property type="entry name" value="T2SS_GspF_sf"/>
</dbReference>
<dbReference type="PANTHER" id="PTHR35007">
    <property type="entry name" value="INTEGRAL MEMBRANE PROTEIN-RELATED"/>
    <property type="match status" value="1"/>
</dbReference>
<keyword evidence="4 6" id="KW-1133">Transmembrane helix</keyword>
<keyword evidence="2" id="KW-1003">Cell membrane</keyword>
<gene>
    <name evidence="8" type="ORF">FJ657_08640</name>
</gene>
<evidence type="ECO:0000313" key="9">
    <source>
        <dbReference type="Proteomes" id="UP000316252"/>
    </source>
</evidence>
<evidence type="ECO:0000256" key="4">
    <source>
        <dbReference type="ARBA" id="ARBA00022989"/>
    </source>
</evidence>
<feature type="transmembrane region" description="Helical" evidence="6">
    <location>
        <begin position="282"/>
        <end position="308"/>
    </location>
</feature>
<evidence type="ECO:0000256" key="5">
    <source>
        <dbReference type="ARBA" id="ARBA00023136"/>
    </source>
</evidence>
<accession>A0A506Y1K5</accession>
<dbReference type="InterPro" id="IPR018076">
    <property type="entry name" value="T2SS_GspF_dom"/>
</dbReference>
<dbReference type="Gene3D" id="1.20.81.30">
    <property type="entry name" value="Type II secretion system (T2SS), domain F"/>
    <property type="match status" value="1"/>
</dbReference>
<dbReference type="EMBL" id="VHQG01000002">
    <property type="protein sequence ID" value="TPW75905.1"/>
    <property type="molecule type" value="Genomic_DNA"/>
</dbReference>